<feature type="compositionally biased region" description="Low complexity" evidence="1">
    <location>
        <begin position="51"/>
        <end position="71"/>
    </location>
</feature>
<keyword evidence="4" id="KW-1185">Reference proteome</keyword>
<dbReference type="Proteomes" id="UP000001876">
    <property type="component" value="Unassembled WGS sequence"/>
</dbReference>
<sequence>MSAAARVAAPPVASSRRRVPRAGAADPAGRRPTPVASLIMRRRLAPRLHVAARASNGASSSSSSSTDDVASGYDDARPSIRDLEELLATAIRDEDFTAAASLRDRLSAMKRDAATGVLDANERFYVAFRSGSLRAMRDVWGAGDHVQCMHPGSAVISGAPDVLASWEIVFSSIPGGGLGAFYTLVPIRPRSRGERRS</sequence>
<protein>
    <submittedName>
        <fullName evidence="3">Predicted protein</fullName>
    </submittedName>
</protein>
<gene>
    <name evidence="3" type="ORF">MICPUCDRAFT_53752</name>
</gene>
<name>C1N7M1_MICPC</name>
<feature type="domain" description="UVR" evidence="2">
    <location>
        <begin position="77"/>
        <end position="112"/>
    </location>
</feature>
<dbReference type="KEGG" id="mpp:MICPUCDRAFT_53752"/>
<dbReference type="PANTHER" id="PTHR34957">
    <property type="entry name" value="NUCLEAR TRANSPORT FACTOR 2 (NTF2) FAMILY PROTEIN"/>
    <property type="match status" value="1"/>
</dbReference>
<dbReference type="Pfam" id="PF02151">
    <property type="entry name" value="UVR"/>
    <property type="match status" value="1"/>
</dbReference>
<feature type="region of interest" description="Disordered" evidence="1">
    <location>
        <begin position="51"/>
        <end position="75"/>
    </location>
</feature>
<evidence type="ECO:0000259" key="2">
    <source>
        <dbReference type="PROSITE" id="PS50151"/>
    </source>
</evidence>
<feature type="compositionally biased region" description="Low complexity" evidence="1">
    <location>
        <begin position="1"/>
        <end position="14"/>
    </location>
</feature>
<dbReference type="AlphaFoldDB" id="C1N7M1"/>
<reference evidence="3 4" key="1">
    <citation type="journal article" date="2009" name="Science">
        <title>Green evolution and dynamic adaptations revealed by genomes of the marine picoeukaryotes Micromonas.</title>
        <authorList>
            <person name="Worden A.Z."/>
            <person name="Lee J.H."/>
            <person name="Mock T."/>
            <person name="Rouze P."/>
            <person name="Simmons M.P."/>
            <person name="Aerts A.L."/>
            <person name="Allen A.E."/>
            <person name="Cuvelier M.L."/>
            <person name="Derelle E."/>
            <person name="Everett M.V."/>
            <person name="Foulon E."/>
            <person name="Grimwood J."/>
            <person name="Gundlach H."/>
            <person name="Henrissat B."/>
            <person name="Napoli C."/>
            <person name="McDonald S.M."/>
            <person name="Parker M.S."/>
            <person name="Rombauts S."/>
            <person name="Salamov A."/>
            <person name="Von Dassow P."/>
            <person name="Badger J.H."/>
            <person name="Coutinho P.M."/>
            <person name="Demir E."/>
            <person name="Dubchak I."/>
            <person name="Gentemann C."/>
            <person name="Eikrem W."/>
            <person name="Gready J.E."/>
            <person name="John U."/>
            <person name="Lanier W."/>
            <person name="Lindquist E.A."/>
            <person name="Lucas S."/>
            <person name="Mayer K.F."/>
            <person name="Moreau H."/>
            <person name="Not F."/>
            <person name="Otillar R."/>
            <person name="Panaud O."/>
            <person name="Pangilinan J."/>
            <person name="Paulsen I."/>
            <person name="Piegu B."/>
            <person name="Poliakov A."/>
            <person name="Robbens S."/>
            <person name="Schmutz J."/>
            <person name="Toulza E."/>
            <person name="Wyss T."/>
            <person name="Zelensky A."/>
            <person name="Zhou K."/>
            <person name="Armbrust E.V."/>
            <person name="Bhattacharya D."/>
            <person name="Goodenough U.W."/>
            <person name="Van de Peer Y."/>
            <person name="Grigoriev I.V."/>
        </authorList>
    </citation>
    <scope>NUCLEOTIDE SEQUENCE [LARGE SCALE GENOMIC DNA]</scope>
    <source>
        <strain evidence="3 4">CCMP1545</strain>
    </source>
</reference>
<feature type="compositionally biased region" description="Low complexity" evidence="1">
    <location>
        <begin position="21"/>
        <end position="34"/>
    </location>
</feature>
<dbReference type="EMBL" id="GG663750">
    <property type="protein sequence ID" value="EEH51743.1"/>
    <property type="molecule type" value="Genomic_DNA"/>
</dbReference>
<dbReference type="GeneID" id="9689562"/>
<feature type="region of interest" description="Disordered" evidence="1">
    <location>
        <begin position="1"/>
        <end position="37"/>
    </location>
</feature>
<dbReference type="PANTHER" id="PTHR34957:SF1">
    <property type="entry name" value="NUCLEAR TRANSPORT FACTOR 2 (NTF2) FAMILY PROTEIN"/>
    <property type="match status" value="1"/>
</dbReference>
<dbReference type="InterPro" id="IPR037401">
    <property type="entry name" value="SnoaL-like"/>
</dbReference>
<evidence type="ECO:0000256" key="1">
    <source>
        <dbReference type="SAM" id="MobiDB-lite"/>
    </source>
</evidence>
<dbReference type="Gene3D" id="3.10.450.50">
    <property type="match status" value="1"/>
</dbReference>
<accession>C1N7M1</accession>
<dbReference type="InterPro" id="IPR032710">
    <property type="entry name" value="NTF2-like_dom_sf"/>
</dbReference>
<dbReference type="InterPro" id="IPR001943">
    <property type="entry name" value="UVR_dom"/>
</dbReference>
<dbReference type="RefSeq" id="XP_003064121.1">
    <property type="nucleotide sequence ID" value="XM_003064075.1"/>
</dbReference>
<organism evidence="4">
    <name type="scientific">Micromonas pusilla (strain CCMP1545)</name>
    <name type="common">Picoplanktonic green alga</name>
    <dbReference type="NCBI Taxonomy" id="564608"/>
    <lineage>
        <taxon>Eukaryota</taxon>
        <taxon>Viridiplantae</taxon>
        <taxon>Chlorophyta</taxon>
        <taxon>Mamiellophyceae</taxon>
        <taxon>Mamiellales</taxon>
        <taxon>Mamiellaceae</taxon>
        <taxon>Micromonas</taxon>
    </lineage>
</organism>
<evidence type="ECO:0000313" key="4">
    <source>
        <dbReference type="Proteomes" id="UP000001876"/>
    </source>
</evidence>
<dbReference type="PROSITE" id="PS50151">
    <property type="entry name" value="UVR"/>
    <property type="match status" value="1"/>
</dbReference>
<dbReference type="SUPFAM" id="SSF54427">
    <property type="entry name" value="NTF2-like"/>
    <property type="match status" value="1"/>
</dbReference>
<evidence type="ECO:0000313" key="3">
    <source>
        <dbReference type="EMBL" id="EEH51743.1"/>
    </source>
</evidence>
<dbReference type="OrthoDB" id="2335338at2759"/>
<dbReference type="Pfam" id="PF13474">
    <property type="entry name" value="SnoaL_3"/>
    <property type="match status" value="1"/>
</dbReference>
<proteinExistence type="predicted"/>